<dbReference type="SUPFAM" id="SSF158472">
    <property type="entry name" value="HAMP domain-like"/>
    <property type="match status" value="1"/>
</dbReference>
<dbReference type="EMBL" id="AJJU01000002">
    <property type="protein sequence ID" value="EID76600.1"/>
    <property type="molecule type" value="Genomic_DNA"/>
</dbReference>
<dbReference type="PANTHER" id="PTHR45528:SF1">
    <property type="entry name" value="SENSOR HISTIDINE KINASE CPXA"/>
    <property type="match status" value="1"/>
</dbReference>
<dbReference type="InterPro" id="IPR050398">
    <property type="entry name" value="HssS/ArlS-like"/>
</dbReference>
<dbReference type="Proteomes" id="UP000005938">
    <property type="component" value="Unassembled WGS sequence"/>
</dbReference>
<dbReference type="SUPFAM" id="SSF47384">
    <property type="entry name" value="Homodimeric domain of signal transducing histidine kinase"/>
    <property type="match status" value="1"/>
</dbReference>
<dbReference type="eggNOG" id="COG2205">
    <property type="taxonomic scope" value="Bacteria"/>
</dbReference>
<keyword evidence="12" id="KW-0902">Two-component regulatory system</keyword>
<dbReference type="AlphaFoldDB" id="I0WJN4"/>
<comment type="catalytic activity">
    <reaction evidence="1">
        <text>ATP + protein L-histidine = ADP + protein N-phospho-L-histidine.</text>
        <dbReference type="EC" id="2.7.13.3"/>
    </reaction>
</comment>
<accession>I0WJN4</accession>
<dbReference type="EC" id="2.7.13.3" evidence="3"/>
<name>I0WJN4_9FLAO</name>
<dbReference type="PROSITE" id="PS50109">
    <property type="entry name" value="HIS_KIN"/>
    <property type="match status" value="1"/>
</dbReference>
<keyword evidence="4" id="KW-1003">Cell membrane</keyword>
<dbReference type="CDD" id="cd00082">
    <property type="entry name" value="HisKA"/>
    <property type="match status" value="1"/>
</dbReference>
<keyword evidence="10" id="KW-0067">ATP-binding</keyword>
<proteinExistence type="predicted"/>
<evidence type="ECO:0000256" key="12">
    <source>
        <dbReference type="ARBA" id="ARBA00023012"/>
    </source>
</evidence>
<dbReference type="GO" id="GO:0005524">
    <property type="term" value="F:ATP binding"/>
    <property type="evidence" value="ECO:0007669"/>
    <property type="project" value="UniProtKB-KW"/>
</dbReference>
<dbReference type="InterPro" id="IPR036097">
    <property type="entry name" value="HisK_dim/P_sf"/>
</dbReference>
<dbReference type="SUPFAM" id="SSF54277">
    <property type="entry name" value="CAD &amp; PB1 domains"/>
    <property type="match status" value="1"/>
</dbReference>
<protein>
    <recommendedName>
        <fullName evidence="3">histidine kinase</fullName>
        <ecNumber evidence="3">2.7.13.3</ecNumber>
    </recommendedName>
</protein>
<dbReference type="SMART" id="SM00387">
    <property type="entry name" value="HATPase_c"/>
    <property type="match status" value="1"/>
</dbReference>
<keyword evidence="18" id="KW-1185">Reference proteome</keyword>
<dbReference type="SMART" id="SM00388">
    <property type="entry name" value="HisKA"/>
    <property type="match status" value="1"/>
</dbReference>
<dbReference type="SMART" id="SM00304">
    <property type="entry name" value="HAMP"/>
    <property type="match status" value="1"/>
</dbReference>
<dbReference type="Gene3D" id="6.10.340.10">
    <property type="match status" value="1"/>
</dbReference>
<dbReference type="Gene3D" id="1.10.287.130">
    <property type="match status" value="1"/>
</dbReference>
<reference evidence="17 18" key="1">
    <citation type="journal article" date="2012" name="J. Bacteriol.">
        <title>Genome Sequence of the Halotolerant Bacterium Imtechella halotolerans K1T.</title>
        <authorList>
            <person name="Kumar S."/>
            <person name="Vikram S."/>
            <person name="Subramanian S."/>
            <person name="Raghava G.P."/>
            <person name="Pinnaka A.K."/>
        </authorList>
    </citation>
    <scope>NUCLEOTIDE SEQUENCE [LARGE SCALE GENOMIC DNA]</scope>
    <source>
        <strain evidence="17 18">K1</strain>
    </source>
</reference>
<comment type="subcellular location">
    <subcellularLocation>
        <location evidence="2">Cell membrane</location>
        <topology evidence="2">Multi-pass membrane protein</topology>
    </subcellularLocation>
</comment>
<keyword evidence="6" id="KW-0808">Transferase</keyword>
<keyword evidence="11 14" id="KW-1133">Transmembrane helix</keyword>
<dbReference type="Pfam" id="PF00512">
    <property type="entry name" value="HisKA"/>
    <property type="match status" value="1"/>
</dbReference>
<evidence type="ECO:0000256" key="4">
    <source>
        <dbReference type="ARBA" id="ARBA00022475"/>
    </source>
</evidence>
<dbReference type="OrthoDB" id="9781208at2"/>
<evidence type="ECO:0000259" key="16">
    <source>
        <dbReference type="PROSITE" id="PS50885"/>
    </source>
</evidence>
<evidence type="ECO:0000256" key="8">
    <source>
        <dbReference type="ARBA" id="ARBA00022741"/>
    </source>
</evidence>
<dbReference type="Gene3D" id="3.30.565.10">
    <property type="entry name" value="Histidine kinase-like ATPase, C-terminal domain"/>
    <property type="match status" value="1"/>
</dbReference>
<feature type="domain" description="HAMP" evidence="16">
    <location>
        <begin position="178"/>
        <end position="231"/>
    </location>
</feature>
<dbReference type="Pfam" id="PF02518">
    <property type="entry name" value="HATPase_c"/>
    <property type="match status" value="1"/>
</dbReference>
<evidence type="ECO:0000256" key="9">
    <source>
        <dbReference type="ARBA" id="ARBA00022777"/>
    </source>
</evidence>
<comment type="caution">
    <text evidence="17">The sequence shown here is derived from an EMBL/GenBank/DDBJ whole genome shotgun (WGS) entry which is preliminary data.</text>
</comment>
<dbReference type="InterPro" id="IPR003661">
    <property type="entry name" value="HisK_dim/P_dom"/>
</dbReference>
<evidence type="ECO:0000259" key="15">
    <source>
        <dbReference type="PROSITE" id="PS50109"/>
    </source>
</evidence>
<dbReference type="Pfam" id="PF00672">
    <property type="entry name" value="HAMP"/>
    <property type="match status" value="1"/>
</dbReference>
<dbReference type="CDD" id="cd06225">
    <property type="entry name" value="HAMP"/>
    <property type="match status" value="1"/>
</dbReference>
<dbReference type="STRING" id="946077.W5A_01215"/>
<dbReference type="InterPro" id="IPR003594">
    <property type="entry name" value="HATPase_dom"/>
</dbReference>
<dbReference type="CDD" id="cd00075">
    <property type="entry name" value="HATPase"/>
    <property type="match status" value="1"/>
</dbReference>
<dbReference type="PROSITE" id="PS50885">
    <property type="entry name" value="HAMP"/>
    <property type="match status" value="1"/>
</dbReference>
<gene>
    <name evidence="17" type="ORF">W5A_01215</name>
</gene>
<evidence type="ECO:0000313" key="17">
    <source>
        <dbReference type="EMBL" id="EID76600.1"/>
    </source>
</evidence>
<dbReference type="InterPro" id="IPR003660">
    <property type="entry name" value="HAMP_dom"/>
</dbReference>
<keyword evidence="5" id="KW-0597">Phosphoprotein</keyword>
<evidence type="ECO:0000256" key="10">
    <source>
        <dbReference type="ARBA" id="ARBA00022840"/>
    </source>
</evidence>
<keyword evidence="7 14" id="KW-0812">Transmembrane</keyword>
<dbReference type="PATRIC" id="fig|946077.3.peg.250"/>
<evidence type="ECO:0000256" key="14">
    <source>
        <dbReference type="SAM" id="Phobius"/>
    </source>
</evidence>
<evidence type="ECO:0000256" key="11">
    <source>
        <dbReference type="ARBA" id="ARBA00022989"/>
    </source>
</evidence>
<evidence type="ECO:0000256" key="6">
    <source>
        <dbReference type="ARBA" id="ARBA00022679"/>
    </source>
</evidence>
<evidence type="ECO:0000256" key="7">
    <source>
        <dbReference type="ARBA" id="ARBA00022692"/>
    </source>
</evidence>
<organism evidence="17 18">
    <name type="scientific">Imtechella halotolerans K1</name>
    <dbReference type="NCBI Taxonomy" id="946077"/>
    <lineage>
        <taxon>Bacteria</taxon>
        <taxon>Pseudomonadati</taxon>
        <taxon>Bacteroidota</taxon>
        <taxon>Flavobacteriia</taxon>
        <taxon>Flavobacteriales</taxon>
        <taxon>Flavobacteriaceae</taxon>
        <taxon>Imtechella</taxon>
    </lineage>
</organism>
<dbReference type="InterPro" id="IPR004358">
    <property type="entry name" value="Sig_transdc_His_kin-like_C"/>
</dbReference>
<dbReference type="PRINTS" id="PR00344">
    <property type="entry name" value="BCTRLSENSOR"/>
</dbReference>
<dbReference type="RefSeq" id="WP_008236572.1">
    <property type="nucleotide sequence ID" value="NZ_AJJU01000002.1"/>
</dbReference>
<keyword evidence="13 14" id="KW-0472">Membrane</keyword>
<dbReference type="PANTHER" id="PTHR45528">
    <property type="entry name" value="SENSOR HISTIDINE KINASE CPXA"/>
    <property type="match status" value="1"/>
</dbReference>
<dbReference type="SUPFAM" id="SSF55874">
    <property type="entry name" value="ATPase domain of HSP90 chaperone/DNA topoisomerase II/histidine kinase"/>
    <property type="match status" value="1"/>
</dbReference>
<keyword evidence="8" id="KW-0547">Nucleotide-binding</keyword>
<evidence type="ECO:0000256" key="3">
    <source>
        <dbReference type="ARBA" id="ARBA00012438"/>
    </source>
</evidence>
<keyword evidence="9 17" id="KW-0418">Kinase</keyword>
<evidence type="ECO:0000256" key="5">
    <source>
        <dbReference type="ARBA" id="ARBA00022553"/>
    </source>
</evidence>
<dbReference type="InterPro" id="IPR036890">
    <property type="entry name" value="HATPase_C_sf"/>
</dbReference>
<evidence type="ECO:0000256" key="13">
    <source>
        <dbReference type="ARBA" id="ARBA00023136"/>
    </source>
</evidence>
<evidence type="ECO:0000256" key="1">
    <source>
        <dbReference type="ARBA" id="ARBA00000085"/>
    </source>
</evidence>
<feature type="transmembrane region" description="Helical" evidence="14">
    <location>
        <begin position="7"/>
        <end position="29"/>
    </location>
</feature>
<sequence>MKIRDKIAFSFTFITAMLLMTVFTIIYFFTDRYTQSEFYLRLSQRGTIAAQTHLENDSSNINIYNEIRREHLKTLPNEKEIIVVASAPYHTIHTDSSAKPLPDWFFKELKEKEHAQIKIKDIYYYALLYHDETGDFIVLMSAEDLYGQLKMKNLRNTLWIIFIISLGMSYLLGRFYAKEIMMPISNITQRVNDISATNLHLRLDIKNKKDELGQLASTFNTMLDRLETSFEIQSNFISNASHELKNPLTAILGEIEISQNKERTADEYKTSLNKIEVEAARLDVLISSLLKLAQTEFDNKGLIIEPIRIDELLLSVKQNFNNIHPENNIVFDFSLLPENPDALIIQGNKSLLSIAFSNVLDNAGKFSGNQKVIIKIETTSKTVQITITDMGMGIPKDELKNIFEPFYRATNVRGVKGFGVGLPLTYRIVKLHSGQLQIDSDVEKGTVVKFSFPNQEQHITILR</sequence>
<feature type="transmembrane region" description="Helical" evidence="14">
    <location>
        <begin position="158"/>
        <end position="177"/>
    </location>
</feature>
<dbReference type="GO" id="GO:0000155">
    <property type="term" value="F:phosphorelay sensor kinase activity"/>
    <property type="evidence" value="ECO:0007669"/>
    <property type="project" value="InterPro"/>
</dbReference>
<evidence type="ECO:0000256" key="2">
    <source>
        <dbReference type="ARBA" id="ARBA00004651"/>
    </source>
</evidence>
<dbReference type="GO" id="GO:0005886">
    <property type="term" value="C:plasma membrane"/>
    <property type="evidence" value="ECO:0007669"/>
    <property type="project" value="UniProtKB-SubCell"/>
</dbReference>
<dbReference type="InterPro" id="IPR005467">
    <property type="entry name" value="His_kinase_dom"/>
</dbReference>
<evidence type="ECO:0000313" key="18">
    <source>
        <dbReference type="Proteomes" id="UP000005938"/>
    </source>
</evidence>
<feature type="domain" description="Histidine kinase" evidence="15">
    <location>
        <begin position="239"/>
        <end position="456"/>
    </location>
</feature>